<name>A0A290WTK1_9BURK</name>
<proteinExistence type="predicted"/>
<dbReference type="Proteomes" id="UP000218437">
    <property type="component" value="Chromosome"/>
</dbReference>
<gene>
    <name evidence="1" type="ORF">CNX70_08540</name>
</gene>
<evidence type="ECO:0000313" key="2">
    <source>
        <dbReference type="Proteomes" id="UP000218437"/>
    </source>
</evidence>
<accession>A0A290WTK1</accession>
<keyword evidence="2" id="KW-1185">Reference proteome</keyword>
<dbReference type="SUPFAM" id="SSF56935">
    <property type="entry name" value="Porins"/>
    <property type="match status" value="1"/>
</dbReference>
<evidence type="ECO:0008006" key="3">
    <source>
        <dbReference type="Google" id="ProtNLM"/>
    </source>
</evidence>
<dbReference type="InterPro" id="IPR017465">
    <property type="entry name" value="EpsL_proteobac"/>
</dbReference>
<sequence>MLSLTEKKCAARDAARAVFRTPRLGALSLLIGAAFSTAVHAEISDTIHPFIRTSIAYDDNLLRLSEFPGQTPDLSDTSRTVQGGFLFERPIGRQLFTGYAKLSRVTFNRFTELDYNGKDALVDWAWQLGNHVQGHLGTSYLETLTPFADTNSKERNLRTQRRHYADVTWLFHPSWQVRAGFSRFDADYELLAQKINNRSEDATELGLDYLAASGSKVGVQLRRLKSDYQFKGGAGLGFPDNDYTQDEIKANVLWLVSGPTKLSFLGGWVRRTHPLSGSGSSSGANGRLIADWVATGKLRFNAALWREFQVVEGGIVGSSLNKGASVAAFWSATAKVGVNAQLQHEKRDFSTINGFTALNGLSDASTSASLGLTYTPLRNITLEADTFRSRRSGNPIVGSNSYRSQGVSFSANVQF</sequence>
<dbReference type="EMBL" id="CP023422">
    <property type="protein sequence ID" value="ATD60235.1"/>
    <property type="molecule type" value="Genomic_DNA"/>
</dbReference>
<reference evidence="1 2" key="1">
    <citation type="submission" date="2017-09" db="EMBL/GenBank/DDBJ databases">
        <title>Complete genome sequence of Janthinobacterium svalbardensis PAMC 27463.</title>
        <authorList>
            <person name="Cho Y.-J."/>
            <person name="Cho A."/>
            <person name="Kim O.-S."/>
            <person name="Lee J.-I."/>
        </authorList>
    </citation>
    <scope>NUCLEOTIDE SEQUENCE [LARGE SCALE GENOMIC DNA]</scope>
    <source>
        <strain evidence="1 2">PAMC 27463</strain>
    </source>
</reference>
<dbReference type="NCBIfam" id="TIGR03014">
    <property type="entry name" value="EpsL"/>
    <property type="match status" value="1"/>
</dbReference>
<dbReference type="AlphaFoldDB" id="A0A290WTK1"/>
<dbReference type="RefSeq" id="WP_096234357.1">
    <property type="nucleotide sequence ID" value="NZ_CP023422.1"/>
</dbReference>
<organism evidence="1 2">
    <name type="scientific">Janthinobacterium svalbardensis</name>
    <dbReference type="NCBI Taxonomy" id="368607"/>
    <lineage>
        <taxon>Bacteria</taxon>
        <taxon>Pseudomonadati</taxon>
        <taxon>Pseudomonadota</taxon>
        <taxon>Betaproteobacteria</taxon>
        <taxon>Burkholderiales</taxon>
        <taxon>Oxalobacteraceae</taxon>
        <taxon>Janthinobacterium</taxon>
    </lineage>
</organism>
<evidence type="ECO:0000313" key="1">
    <source>
        <dbReference type="EMBL" id="ATD60235.1"/>
    </source>
</evidence>
<dbReference type="KEGG" id="jsv:CNX70_08540"/>
<protein>
    <recommendedName>
        <fullName evidence="3">Exopolysaccharide biosynthesis operon protein EpsL</fullName>
    </recommendedName>
</protein>